<dbReference type="PANTHER" id="PTHR43649:SF11">
    <property type="entry name" value="ABC TRANSPORTER SUBSTRATE-BINDING PROTEIN YESO-RELATED"/>
    <property type="match status" value="1"/>
</dbReference>
<dbReference type="InterPro" id="IPR006059">
    <property type="entry name" value="SBP"/>
</dbReference>
<name>A0A9D1VM04_9FIRM</name>
<dbReference type="Gene3D" id="3.40.190.10">
    <property type="entry name" value="Periplasmic binding protein-like II"/>
    <property type="match status" value="2"/>
</dbReference>
<evidence type="ECO:0000313" key="2">
    <source>
        <dbReference type="EMBL" id="HIX37876.1"/>
    </source>
</evidence>
<dbReference type="EMBL" id="DXFG01000168">
    <property type="protein sequence ID" value="HIX37876.1"/>
    <property type="molecule type" value="Genomic_DNA"/>
</dbReference>
<organism evidence="2 3">
    <name type="scientific">Candidatus Blautia pullistercoris</name>
    <dbReference type="NCBI Taxonomy" id="2838499"/>
    <lineage>
        <taxon>Bacteria</taxon>
        <taxon>Bacillati</taxon>
        <taxon>Bacillota</taxon>
        <taxon>Clostridia</taxon>
        <taxon>Lachnospirales</taxon>
        <taxon>Lachnospiraceae</taxon>
        <taxon>Blautia</taxon>
    </lineage>
</organism>
<proteinExistence type="predicted"/>
<keyword evidence="1" id="KW-0732">Signal</keyword>
<gene>
    <name evidence="2" type="ORF">H9738_08420</name>
</gene>
<sequence>MEECKVKKKSLKKAAVLAIAGAMAVTSLAACGGSGSGKDSEGGSSDSLTMAWWGNQVRNERTQQALDAYKEESGITVSGQFYQWGDYWSKMATSAAGKKMPDVIQMDMSYIQQYVDKGQLLDLTPYIEDGTLDTSNISEDIVNMGKVGDGIYGIAAGTSASCMFYNKTLLDELGITINDNMTLDEFIDISKQVYEETGYRSNLYHYGLYMDMYARANDIQASDKLGGDSADDYLPYFETLETGIKEGWQISPSQAADTDSVEEDPMVYGSNPDNMTWCTINGSAQLTAYQAAAPEGTEIALTTIPTTDPQKSNYVKPAMYFSVSADTANPEEAVKLLNYLTNSETAYDILLAERGVPASTAISEAIMDKLSPAEQENANFVNNVIAPNSSPMPPFPVEGSTEAQDLLRKLEEKVKYGEYTAQQAADEYFTEANKMLQGE</sequence>
<evidence type="ECO:0000256" key="1">
    <source>
        <dbReference type="SAM" id="SignalP"/>
    </source>
</evidence>
<evidence type="ECO:0000313" key="3">
    <source>
        <dbReference type="Proteomes" id="UP000824230"/>
    </source>
</evidence>
<comment type="caution">
    <text evidence="2">The sequence shown here is derived from an EMBL/GenBank/DDBJ whole genome shotgun (WGS) entry which is preliminary data.</text>
</comment>
<dbReference type="Pfam" id="PF13416">
    <property type="entry name" value="SBP_bac_8"/>
    <property type="match status" value="1"/>
</dbReference>
<feature type="signal peptide" evidence="1">
    <location>
        <begin position="1"/>
        <end position="29"/>
    </location>
</feature>
<protein>
    <submittedName>
        <fullName evidence="2">Extracellular solute-binding protein</fullName>
    </submittedName>
</protein>
<feature type="chain" id="PRO_5039129697" evidence="1">
    <location>
        <begin position="30"/>
        <end position="439"/>
    </location>
</feature>
<dbReference type="SUPFAM" id="SSF53850">
    <property type="entry name" value="Periplasmic binding protein-like II"/>
    <property type="match status" value="1"/>
</dbReference>
<dbReference type="AlphaFoldDB" id="A0A9D1VM04"/>
<dbReference type="Proteomes" id="UP000824230">
    <property type="component" value="Unassembled WGS sequence"/>
</dbReference>
<reference evidence="2" key="1">
    <citation type="journal article" date="2021" name="PeerJ">
        <title>Extensive microbial diversity within the chicken gut microbiome revealed by metagenomics and culture.</title>
        <authorList>
            <person name="Gilroy R."/>
            <person name="Ravi A."/>
            <person name="Getino M."/>
            <person name="Pursley I."/>
            <person name="Horton D.L."/>
            <person name="Alikhan N.F."/>
            <person name="Baker D."/>
            <person name="Gharbi K."/>
            <person name="Hall N."/>
            <person name="Watson M."/>
            <person name="Adriaenssens E.M."/>
            <person name="Foster-Nyarko E."/>
            <person name="Jarju S."/>
            <person name="Secka A."/>
            <person name="Antonio M."/>
            <person name="Oren A."/>
            <person name="Chaudhuri R.R."/>
            <person name="La Ragione R."/>
            <person name="Hildebrand F."/>
            <person name="Pallen M.J."/>
        </authorList>
    </citation>
    <scope>NUCLEOTIDE SEQUENCE</scope>
    <source>
        <strain evidence="2">ChiHjej12B11-1927</strain>
    </source>
</reference>
<dbReference type="PANTHER" id="PTHR43649">
    <property type="entry name" value="ARABINOSE-BINDING PROTEIN-RELATED"/>
    <property type="match status" value="1"/>
</dbReference>
<accession>A0A9D1VM04</accession>
<dbReference type="PROSITE" id="PS51257">
    <property type="entry name" value="PROKAR_LIPOPROTEIN"/>
    <property type="match status" value="1"/>
</dbReference>
<dbReference type="InterPro" id="IPR050490">
    <property type="entry name" value="Bact_solute-bd_prot1"/>
</dbReference>
<reference evidence="2" key="2">
    <citation type="submission" date="2021-04" db="EMBL/GenBank/DDBJ databases">
        <authorList>
            <person name="Gilroy R."/>
        </authorList>
    </citation>
    <scope>NUCLEOTIDE SEQUENCE</scope>
    <source>
        <strain evidence="2">ChiHjej12B11-1927</strain>
    </source>
</reference>